<dbReference type="InterPro" id="IPR052365">
    <property type="entry name" value="THEM4/THEM5_acyl-CoA_thioest"/>
</dbReference>
<dbReference type="RefSeq" id="XP_054829536.1">
    <property type="nucleotide sequence ID" value="XM_054973561.1"/>
</dbReference>
<keyword evidence="14" id="KW-0472">Membrane</keyword>
<evidence type="ECO:0000256" key="15">
    <source>
        <dbReference type="ARBA" id="ARBA00023273"/>
    </source>
</evidence>
<evidence type="ECO:0000256" key="22">
    <source>
        <dbReference type="ARBA" id="ARBA00047588"/>
    </source>
</evidence>
<keyword evidence="12" id="KW-0443">Lipid metabolism</keyword>
<keyword evidence="15" id="KW-0966">Cell projection</keyword>
<evidence type="ECO:0000256" key="1">
    <source>
        <dbReference type="ARBA" id="ARBA00004496"/>
    </source>
</evidence>
<protein>
    <recommendedName>
        <fullName evidence="20">Acyl-coenzyme A thioesterase THEM4</fullName>
        <ecNumber evidence="19">3.1.2.2</ecNumber>
    </recommendedName>
    <alternativeName>
        <fullName evidence="21">Thioesterase superfamily member 4</fullName>
    </alternativeName>
</protein>
<evidence type="ECO:0000256" key="21">
    <source>
        <dbReference type="ARBA" id="ARBA00043210"/>
    </source>
</evidence>
<keyword evidence="10" id="KW-0276">Fatty acid metabolism</keyword>
<organism evidence="28 29">
    <name type="scientific">Eublepharis macularius</name>
    <name type="common">Leopard gecko</name>
    <name type="synonym">Cyrtodactylus macularius</name>
    <dbReference type="NCBI Taxonomy" id="481883"/>
    <lineage>
        <taxon>Eukaryota</taxon>
        <taxon>Metazoa</taxon>
        <taxon>Chordata</taxon>
        <taxon>Craniata</taxon>
        <taxon>Vertebrata</taxon>
        <taxon>Euteleostomi</taxon>
        <taxon>Lepidosauria</taxon>
        <taxon>Squamata</taxon>
        <taxon>Bifurcata</taxon>
        <taxon>Gekkota</taxon>
        <taxon>Eublepharidae</taxon>
        <taxon>Eublepharinae</taxon>
        <taxon>Eublepharis</taxon>
    </lineage>
</organism>
<evidence type="ECO:0000256" key="14">
    <source>
        <dbReference type="ARBA" id="ARBA00023136"/>
    </source>
</evidence>
<comment type="catalytic activity">
    <reaction evidence="17">
        <text>(9Z)-octadecenoyl-CoA + H2O = (9Z)-octadecenoate + CoA + H(+)</text>
        <dbReference type="Rhea" id="RHEA:40139"/>
        <dbReference type="ChEBI" id="CHEBI:15377"/>
        <dbReference type="ChEBI" id="CHEBI:15378"/>
        <dbReference type="ChEBI" id="CHEBI:30823"/>
        <dbReference type="ChEBI" id="CHEBI:57287"/>
        <dbReference type="ChEBI" id="CHEBI:57387"/>
    </reaction>
    <physiologicalReaction direction="left-to-right" evidence="17">
        <dbReference type="Rhea" id="RHEA:40140"/>
    </physiologicalReaction>
</comment>
<dbReference type="Gene3D" id="3.10.129.10">
    <property type="entry name" value="Hotdog Thioesterase"/>
    <property type="match status" value="1"/>
</dbReference>
<dbReference type="KEGG" id="emc:129325715"/>
<keyword evidence="13" id="KW-0496">Mitochondrion</keyword>
<keyword evidence="8" id="KW-0999">Mitochondrion inner membrane</keyword>
<evidence type="ECO:0000256" key="17">
    <source>
        <dbReference type="ARBA" id="ARBA00037002"/>
    </source>
</evidence>
<evidence type="ECO:0000256" key="16">
    <source>
        <dbReference type="ARBA" id="ARBA00035852"/>
    </source>
</evidence>
<dbReference type="GeneID" id="129325715"/>
<dbReference type="Proteomes" id="UP001190640">
    <property type="component" value="Chromosome 1"/>
</dbReference>
<evidence type="ECO:0000259" key="27">
    <source>
        <dbReference type="Pfam" id="PF03061"/>
    </source>
</evidence>
<evidence type="ECO:0000256" key="26">
    <source>
        <dbReference type="ARBA" id="ARBA00048180"/>
    </source>
</evidence>
<gene>
    <name evidence="29" type="primary">LOC129325715</name>
</gene>
<proteinExistence type="inferred from homology"/>
<reference evidence="29" key="1">
    <citation type="submission" date="2025-08" db="UniProtKB">
        <authorList>
            <consortium name="RefSeq"/>
        </authorList>
    </citation>
    <scope>IDENTIFICATION</scope>
    <source>
        <tissue evidence="29">Blood</tissue>
    </source>
</reference>
<evidence type="ECO:0000256" key="4">
    <source>
        <dbReference type="ARBA" id="ARBA00004637"/>
    </source>
</evidence>
<dbReference type="GO" id="GO:0006631">
    <property type="term" value="P:fatty acid metabolic process"/>
    <property type="evidence" value="ECO:0007669"/>
    <property type="project" value="UniProtKB-KW"/>
</dbReference>
<evidence type="ECO:0000256" key="3">
    <source>
        <dbReference type="ARBA" id="ARBA00004632"/>
    </source>
</evidence>
<name>A0AA97J1Y4_EUBMA</name>
<comment type="catalytic activity">
    <reaction evidence="22">
        <text>octanoyl-CoA + H2O = octanoate + CoA + H(+)</text>
        <dbReference type="Rhea" id="RHEA:30143"/>
        <dbReference type="ChEBI" id="CHEBI:15377"/>
        <dbReference type="ChEBI" id="CHEBI:15378"/>
        <dbReference type="ChEBI" id="CHEBI:25646"/>
        <dbReference type="ChEBI" id="CHEBI:57287"/>
        <dbReference type="ChEBI" id="CHEBI:57386"/>
    </reaction>
    <physiologicalReaction direction="left-to-right" evidence="22">
        <dbReference type="Rhea" id="RHEA:30144"/>
    </physiologicalReaction>
</comment>
<evidence type="ECO:0000256" key="10">
    <source>
        <dbReference type="ARBA" id="ARBA00022832"/>
    </source>
</evidence>
<evidence type="ECO:0000256" key="25">
    <source>
        <dbReference type="ARBA" id="ARBA00048074"/>
    </source>
</evidence>
<evidence type="ECO:0000256" key="9">
    <source>
        <dbReference type="ARBA" id="ARBA00022801"/>
    </source>
</evidence>
<accession>A0AA97J1Y4</accession>
<keyword evidence="6" id="KW-0963">Cytoplasm</keyword>
<dbReference type="InterPro" id="IPR006683">
    <property type="entry name" value="Thioestr_dom"/>
</dbReference>
<dbReference type="Pfam" id="PF03061">
    <property type="entry name" value="4HBT"/>
    <property type="match status" value="1"/>
</dbReference>
<evidence type="ECO:0000256" key="24">
    <source>
        <dbReference type="ARBA" id="ARBA00047969"/>
    </source>
</evidence>
<comment type="subcellular location">
    <subcellularLocation>
        <location evidence="3">Cell projection</location>
        <location evidence="3">Ruffle membrane</location>
    </subcellularLocation>
    <subcellularLocation>
        <location evidence="1">Cytoplasm</location>
    </subcellularLocation>
    <subcellularLocation>
        <location evidence="4">Mitochondrion inner membrane</location>
        <topology evidence="4">Peripheral membrane protein</topology>
    </subcellularLocation>
    <subcellularLocation>
        <location evidence="2">Mitochondrion intermembrane space</location>
    </subcellularLocation>
</comment>
<keyword evidence="9" id="KW-0378">Hydrolase</keyword>
<dbReference type="InterPro" id="IPR029069">
    <property type="entry name" value="HotDog_dom_sf"/>
</dbReference>
<dbReference type="SUPFAM" id="SSF54637">
    <property type="entry name" value="Thioesterase/thiol ester dehydrase-isomerase"/>
    <property type="match status" value="1"/>
</dbReference>
<keyword evidence="11" id="KW-0809">Transit peptide</keyword>
<evidence type="ECO:0000256" key="8">
    <source>
        <dbReference type="ARBA" id="ARBA00022792"/>
    </source>
</evidence>
<dbReference type="AlphaFoldDB" id="A0AA97J1Y4"/>
<comment type="catalytic activity">
    <reaction evidence="25">
        <text>dodecanoyl-CoA + H2O = dodecanoate + CoA + H(+)</text>
        <dbReference type="Rhea" id="RHEA:30135"/>
        <dbReference type="ChEBI" id="CHEBI:15377"/>
        <dbReference type="ChEBI" id="CHEBI:15378"/>
        <dbReference type="ChEBI" id="CHEBI:18262"/>
        <dbReference type="ChEBI" id="CHEBI:57287"/>
        <dbReference type="ChEBI" id="CHEBI:57375"/>
    </reaction>
    <physiologicalReaction direction="left-to-right" evidence="25">
        <dbReference type="Rhea" id="RHEA:30136"/>
    </physiologicalReaction>
</comment>
<dbReference type="CDD" id="cd03443">
    <property type="entry name" value="PaaI_thioesterase"/>
    <property type="match status" value="1"/>
</dbReference>
<evidence type="ECO:0000256" key="23">
    <source>
        <dbReference type="ARBA" id="ARBA00047734"/>
    </source>
</evidence>
<sequence>MLEPTYQVWPLPSEEPKDYALPNSSWSEDMMDQFDKFMAMSQDGTWRRIPSHRHIKCSVPESMRQKLEENNREIQYFCRNIDMEGLGFEYAMFFNQSQKRMVCIFQPGPLLEGHPGIVHGGSVATILDNTLAWCAIFDTCGMMVTANLSVNYRSPILPGSVVLVDGKVDRIEGRKTFLCAQVQSVDGQTLHAEGTGRKATVV</sequence>
<dbReference type="GO" id="GO:0005758">
    <property type="term" value="C:mitochondrial intermembrane space"/>
    <property type="evidence" value="ECO:0007669"/>
    <property type="project" value="UniProtKB-SubCell"/>
</dbReference>
<evidence type="ECO:0000256" key="5">
    <source>
        <dbReference type="ARBA" id="ARBA00022475"/>
    </source>
</evidence>
<evidence type="ECO:0000256" key="7">
    <source>
        <dbReference type="ARBA" id="ARBA00022703"/>
    </source>
</evidence>
<evidence type="ECO:0000256" key="18">
    <source>
        <dbReference type="ARBA" id="ARBA00038456"/>
    </source>
</evidence>
<dbReference type="GO" id="GO:0005743">
    <property type="term" value="C:mitochondrial inner membrane"/>
    <property type="evidence" value="ECO:0007669"/>
    <property type="project" value="UniProtKB-SubCell"/>
</dbReference>
<evidence type="ECO:0000256" key="11">
    <source>
        <dbReference type="ARBA" id="ARBA00022946"/>
    </source>
</evidence>
<evidence type="ECO:0000256" key="19">
    <source>
        <dbReference type="ARBA" id="ARBA00038848"/>
    </source>
</evidence>
<keyword evidence="7" id="KW-0053">Apoptosis</keyword>
<feature type="non-terminal residue" evidence="29">
    <location>
        <position position="202"/>
    </location>
</feature>
<keyword evidence="28" id="KW-1185">Reference proteome</keyword>
<dbReference type="GO" id="GO:0016787">
    <property type="term" value="F:hydrolase activity"/>
    <property type="evidence" value="ECO:0007669"/>
    <property type="project" value="UniProtKB-KW"/>
</dbReference>
<evidence type="ECO:0000256" key="2">
    <source>
        <dbReference type="ARBA" id="ARBA00004569"/>
    </source>
</evidence>
<feature type="domain" description="Thioesterase" evidence="27">
    <location>
        <begin position="116"/>
        <end position="189"/>
    </location>
</feature>
<dbReference type="GO" id="GO:0006915">
    <property type="term" value="P:apoptotic process"/>
    <property type="evidence" value="ECO:0007669"/>
    <property type="project" value="UniProtKB-KW"/>
</dbReference>
<dbReference type="EC" id="3.1.2.2" evidence="19"/>
<comment type="catalytic activity">
    <reaction evidence="16">
        <text>(5Z,8Z,11Z,14Z)-eicosatetraenoyl-CoA + H2O = (5Z,8Z,11Z,14Z)-eicosatetraenoate + CoA + H(+)</text>
        <dbReference type="Rhea" id="RHEA:40151"/>
        <dbReference type="ChEBI" id="CHEBI:15377"/>
        <dbReference type="ChEBI" id="CHEBI:15378"/>
        <dbReference type="ChEBI" id="CHEBI:32395"/>
        <dbReference type="ChEBI" id="CHEBI:57287"/>
        <dbReference type="ChEBI" id="CHEBI:57368"/>
    </reaction>
    <physiologicalReaction direction="left-to-right" evidence="16">
        <dbReference type="Rhea" id="RHEA:40152"/>
    </physiologicalReaction>
</comment>
<dbReference type="PANTHER" id="PTHR12418">
    <property type="entry name" value="ACYL-COENZYME A THIOESTERASE THEM4"/>
    <property type="match status" value="1"/>
</dbReference>
<dbReference type="GO" id="GO:0032587">
    <property type="term" value="C:ruffle membrane"/>
    <property type="evidence" value="ECO:0007669"/>
    <property type="project" value="UniProtKB-SubCell"/>
</dbReference>
<evidence type="ECO:0000256" key="20">
    <source>
        <dbReference type="ARBA" id="ARBA00040123"/>
    </source>
</evidence>
<comment type="catalytic activity">
    <reaction evidence="26">
        <text>tetradecanoyl-CoA + H2O = tetradecanoate + CoA + H(+)</text>
        <dbReference type="Rhea" id="RHEA:40119"/>
        <dbReference type="ChEBI" id="CHEBI:15377"/>
        <dbReference type="ChEBI" id="CHEBI:15378"/>
        <dbReference type="ChEBI" id="CHEBI:30807"/>
        <dbReference type="ChEBI" id="CHEBI:57287"/>
        <dbReference type="ChEBI" id="CHEBI:57385"/>
    </reaction>
    <physiologicalReaction direction="left-to-right" evidence="26">
        <dbReference type="Rhea" id="RHEA:40120"/>
    </physiologicalReaction>
</comment>
<evidence type="ECO:0000313" key="29">
    <source>
        <dbReference type="RefSeq" id="XP_054829536.1"/>
    </source>
</evidence>
<comment type="catalytic activity">
    <reaction evidence="24">
        <text>decanoyl-CoA + H2O = decanoate + CoA + H(+)</text>
        <dbReference type="Rhea" id="RHEA:40059"/>
        <dbReference type="ChEBI" id="CHEBI:15377"/>
        <dbReference type="ChEBI" id="CHEBI:15378"/>
        <dbReference type="ChEBI" id="CHEBI:27689"/>
        <dbReference type="ChEBI" id="CHEBI:57287"/>
        <dbReference type="ChEBI" id="CHEBI:61430"/>
    </reaction>
    <physiologicalReaction direction="left-to-right" evidence="24">
        <dbReference type="Rhea" id="RHEA:40060"/>
    </physiologicalReaction>
</comment>
<dbReference type="PANTHER" id="PTHR12418:SF19">
    <property type="entry name" value="ACYL-COENZYME A THIOESTERASE THEM4"/>
    <property type="match status" value="1"/>
</dbReference>
<comment type="similarity">
    <text evidence="18">Belongs to the THEM4/THEM5 thioesterase family.</text>
</comment>
<comment type="catalytic activity">
    <reaction evidence="23">
        <text>hexadecanoyl-CoA + H2O = hexadecanoate + CoA + H(+)</text>
        <dbReference type="Rhea" id="RHEA:16645"/>
        <dbReference type="ChEBI" id="CHEBI:7896"/>
        <dbReference type="ChEBI" id="CHEBI:15377"/>
        <dbReference type="ChEBI" id="CHEBI:15378"/>
        <dbReference type="ChEBI" id="CHEBI:57287"/>
        <dbReference type="ChEBI" id="CHEBI:57379"/>
        <dbReference type="EC" id="3.1.2.2"/>
    </reaction>
    <physiologicalReaction direction="left-to-right" evidence="23">
        <dbReference type="Rhea" id="RHEA:16646"/>
    </physiologicalReaction>
</comment>
<evidence type="ECO:0000313" key="28">
    <source>
        <dbReference type="Proteomes" id="UP001190640"/>
    </source>
</evidence>
<evidence type="ECO:0000256" key="13">
    <source>
        <dbReference type="ARBA" id="ARBA00023128"/>
    </source>
</evidence>
<keyword evidence="5" id="KW-1003">Cell membrane</keyword>
<evidence type="ECO:0000256" key="12">
    <source>
        <dbReference type="ARBA" id="ARBA00023098"/>
    </source>
</evidence>
<evidence type="ECO:0000256" key="6">
    <source>
        <dbReference type="ARBA" id="ARBA00022490"/>
    </source>
</evidence>